<evidence type="ECO:0000259" key="10">
    <source>
        <dbReference type="PROSITE" id="PS50878"/>
    </source>
</evidence>
<dbReference type="CDD" id="cd03487">
    <property type="entry name" value="RT_Bac_retron_II"/>
    <property type="match status" value="1"/>
</dbReference>
<protein>
    <recommendedName>
        <fullName evidence="1">RNA-directed DNA polymerase</fullName>
        <ecNumber evidence="1">2.7.7.49</ecNumber>
    </recommendedName>
</protein>
<keyword evidence="4" id="KW-0479">Metal-binding</keyword>
<evidence type="ECO:0000256" key="7">
    <source>
        <dbReference type="ARBA" id="ARBA00023118"/>
    </source>
</evidence>
<keyword evidence="2" id="KW-0808">Transferase</keyword>
<dbReference type="InterPro" id="IPR000123">
    <property type="entry name" value="Reverse_transcriptase_msDNA"/>
</dbReference>
<dbReference type="PROSITE" id="PS50878">
    <property type="entry name" value="RT_POL"/>
    <property type="match status" value="1"/>
</dbReference>
<evidence type="ECO:0000256" key="5">
    <source>
        <dbReference type="ARBA" id="ARBA00022842"/>
    </source>
</evidence>
<sequence length="343" mass="40190">MDWNTYKERFIYKAKRANKNDEYIKKNLSYAQKLYKKNIPIIYDITHLSLLVGVNLDYIMSVAYSPNSFYRTFQIKKYNGNKRTISEPLPLLKDIQKWILTEILEQIEVSKFAKAYISNVSLKENARFHKNKKIVLKLDIKNFFGSFQKVDVFKLFKELGYSKDVATTLTNLCVLKGSLPQGASTSPYLSNILMKSFDTAVSKYCINRKIMYTRYADDMTFSGEFNISKLIKFIRSELKTRSMELNEKKTRTMYPHQRQEVTGITVNKKMQISKSKKNNIRLEVYYIEKLGINNHIKNISSTLSPEMYLKSLLGKVEYGLFINPDDNQLKAFKKSIKRTLKEF</sequence>
<dbReference type="PRINTS" id="PR00866">
    <property type="entry name" value="RNADNAPOLMS"/>
</dbReference>
<keyword evidence="7" id="KW-0051">Antiviral defense</keyword>
<dbReference type="RefSeq" id="WP_346024219.1">
    <property type="nucleotide sequence ID" value="NZ_BAAADA010000060.1"/>
</dbReference>
<evidence type="ECO:0000256" key="1">
    <source>
        <dbReference type="ARBA" id="ARBA00012493"/>
    </source>
</evidence>
<name>A0ABP3KHA9_9LACT</name>
<dbReference type="EMBL" id="BAAADA010000060">
    <property type="protein sequence ID" value="GAA0479907.1"/>
    <property type="molecule type" value="Genomic_DNA"/>
</dbReference>
<comment type="similarity">
    <text evidence="8">Belongs to the bacterial reverse transcriptase family.</text>
</comment>
<keyword evidence="12" id="KW-1185">Reference proteome</keyword>
<dbReference type="Proteomes" id="UP001410648">
    <property type="component" value="Unassembled WGS sequence"/>
</dbReference>
<reference evidence="12" key="1">
    <citation type="journal article" date="2019" name="Int. J. Syst. Evol. Microbiol.">
        <title>The Global Catalogue of Microorganisms (GCM) 10K type strain sequencing project: providing services to taxonomists for standard genome sequencing and annotation.</title>
        <authorList>
            <consortium name="The Broad Institute Genomics Platform"/>
            <consortium name="The Broad Institute Genome Sequencing Center for Infectious Disease"/>
            <person name="Wu L."/>
            <person name="Ma J."/>
        </authorList>
    </citation>
    <scope>NUCLEOTIDE SEQUENCE [LARGE SCALE GENOMIC DNA]</scope>
    <source>
        <strain evidence="12">JCM 14232</strain>
    </source>
</reference>
<feature type="domain" description="Reverse transcriptase" evidence="10">
    <location>
        <begin position="56"/>
        <end position="266"/>
    </location>
</feature>
<keyword evidence="6 11" id="KW-0695">RNA-directed DNA polymerase</keyword>
<dbReference type="Pfam" id="PF00078">
    <property type="entry name" value="RVT_1"/>
    <property type="match status" value="1"/>
</dbReference>
<evidence type="ECO:0000256" key="4">
    <source>
        <dbReference type="ARBA" id="ARBA00022723"/>
    </source>
</evidence>
<dbReference type="GO" id="GO:0003964">
    <property type="term" value="F:RNA-directed DNA polymerase activity"/>
    <property type="evidence" value="ECO:0007669"/>
    <property type="project" value="UniProtKB-KW"/>
</dbReference>
<keyword evidence="3" id="KW-0548">Nucleotidyltransferase</keyword>
<evidence type="ECO:0000256" key="2">
    <source>
        <dbReference type="ARBA" id="ARBA00022679"/>
    </source>
</evidence>
<dbReference type="InterPro" id="IPR000477">
    <property type="entry name" value="RT_dom"/>
</dbReference>
<dbReference type="SUPFAM" id="SSF56672">
    <property type="entry name" value="DNA/RNA polymerases"/>
    <property type="match status" value="1"/>
</dbReference>
<accession>A0ABP3KHA9</accession>
<evidence type="ECO:0000313" key="11">
    <source>
        <dbReference type="EMBL" id="GAA0479907.1"/>
    </source>
</evidence>
<proteinExistence type="inferred from homology"/>
<dbReference type="InterPro" id="IPR051083">
    <property type="entry name" value="GrpII_Intron_Splice-Mob/Def"/>
</dbReference>
<dbReference type="EC" id="2.7.7.49" evidence="1"/>
<dbReference type="PANTHER" id="PTHR34047">
    <property type="entry name" value="NUCLEAR INTRON MATURASE 1, MITOCHONDRIAL-RELATED"/>
    <property type="match status" value="1"/>
</dbReference>
<evidence type="ECO:0000313" key="12">
    <source>
        <dbReference type="Proteomes" id="UP001410648"/>
    </source>
</evidence>
<comment type="catalytic activity">
    <reaction evidence="9">
        <text>DNA(n) + a 2'-deoxyribonucleoside 5'-triphosphate = DNA(n+1) + diphosphate</text>
        <dbReference type="Rhea" id="RHEA:22508"/>
        <dbReference type="Rhea" id="RHEA-COMP:17339"/>
        <dbReference type="Rhea" id="RHEA-COMP:17340"/>
        <dbReference type="ChEBI" id="CHEBI:33019"/>
        <dbReference type="ChEBI" id="CHEBI:61560"/>
        <dbReference type="ChEBI" id="CHEBI:173112"/>
        <dbReference type="EC" id="2.7.7.49"/>
    </reaction>
</comment>
<evidence type="ECO:0000256" key="6">
    <source>
        <dbReference type="ARBA" id="ARBA00022918"/>
    </source>
</evidence>
<keyword evidence="5" id="KW-0460">Magnesium</keyword>
<organism evidence="11 12">
    <name type="scientific">Alkalibacterium indicireducens</name>
    <dbReference type="NCBI Taxonomy" id="398758"/>
    <lineage>
        <taxon>Bacteria</taxon>
        <taxon>Bacillati</taxon>
        <taxon>Bacillota</taxon>
        <taxon>Bacilli</taxon>
        <taxon>Lactobacillales</taxon>
        <taxon>Carnobacteriaceae</taxon>
        <taxon>Alkalibacterium</taxon>
    </lineage>
</organism>
<dbReference type="InterPro" id="IPR043502">
    <property type="entry name" value="DNA/RNA_pol_sf"/>
</dbReference>
<evidence type="ECO:0000256" key="9">
    <source>
        <dbReference type="ARBA" id="ARBA00048173"/>
    </source>
</evidence>
<gene>
    <name evidence="11" type="ORF">GCM10008936_07390</name>
</gene>
<evidence type="ECO:0000256" key="3">
    <source>
        <dbReference type="ARBA" id="ARBA00022695"/>
    </source>
</evidence>
<evidence type="ECO:0000256" key="8">
    <source>
        <dbReference type="ARBA" id="ARBA00034120"/>
    </source>
</evidence>
<dbReference type="NCBIfam" id="NF038233">
    <property type="entry name" value="retron_St85_RT"/>
    <property type="match status" value="1"/>
</dbReference>
<dbReference type="PANTHER" id="PTHR34047:SF7">
    <property type="entry name" value="RNA-DIRECTED DNA POLYMERASE"/>
    <property type="match status" value="1"/>
</dbReference>
<comment type="caution">
    <text evidence="11">The sequence shown here is derived from an EMBL/GenBank/DDBJ whole genome shotgun (WGS) entry which is preliminary data.</text>
</comment>